<accession>A0A6B0XYN7</accession>
<comment type="caution">
    <text evidence="1">The sequence shown here is derived from an EMBL/GenBank/DDBJ whole genome shotgun (WGS) entry which is preliminary data.</text>
</comment>
<organism evidence="1">
    <name type="scientific">Boseongicola sp. SB0664_bin_43</name>
    <dbReference type="NCBI Taxonomy" id="2604844"/>
    <lineage>
        <taxon>Bacteria</taxon>
        <taxon>Pseudomonadati</taxon>
        <taxon>Pseudomonadota</taxon>
        <taxon>Alphaproteobacteria</taxon>
        <taxon>Rhodobacterales</taxon>
        <taxon>Paracoccaceae</taxon>
        <taxon>Boseongicola</taxon>
    </lineage>
</organism>
<proteinExistence type="predicted"/>
<dbReference type="AlphaFoldDB" id="A0A6B0XYN7"/>
<name>A0A6B0XYN7_9RHOB</name>
<dbReference type="EMBL" id="VXRY01000171">
    <property type="protein sequence ID" value="MXY33315.1"/>
    <property type="molecule type" value="Genomic_DNA"/>
</dbReference>
<evidence type="ECO:0000313" key="1">
    <source>
        <dbReference type="EMBL" id="MXY33315.1"/>
    </source>
</evidence>
<gene>
    <name evidence="1" type="ORF">F4Y60_04335</name>
</gene>
<sequence>MARPAVPPRRTAVGDCCPAFRDLAGGAGRPFRRHADLLAAGEKLDATIEHLVSEILLDFLRIRATRNDPTWTTTADEQRPRSASRAIQDLYTNLYRG</sequence>
<reference evidence="1" key="1">
    <citation type="submission" date="2019-09" db="EMBL/GenBank/DDBJ databases">
        <title>Characterisation of the sponge microbiome using genome-centric metagenomics.</title>
        <authorList>
            <person name="Engelberts J.P."/>
            <person name="Robbins S.J."/>
            <person name="De Goeij J.M."/>
            <person name="Aranda M."/>
            <person name="Bell S.C."/>
            <person name="Webster N.S."/>
        </authorList>
    </citation>
    <scope>NUCLEOTIDE SEQUENCE</scope>
    <source>
        <strain evidence="1">SB0664_bin_43</strain>
    </source>
</reference>
<protein>
    <submittedName>
        <fullName evidence="1">Uncharacterized protein</fullName>
    </submittedName>
</protein>